<evidence type="ECO:0000313" key="9">
    <source>
        <dbReference type="Proteomes" id="UP000177605"/>
    </source>
</evidence>
<dbReference type="GO" id="GO:0008270">
    <property type="term" value="F:zinc ion binding"/>
    <property type="evidence" value="ECO:0007669"/>
    <property type="project" value="UniProtKB-UniRule"/>
</dbReference>
<dbReference type="InterPro" id="IPR002036">
    <property type="entry name" value="YbeY"/>
</dbReference>
<dbReference type="GO" id="GO:0005737">
    <property type="term" value="C:cytoplasm"/>
    <property type="evidence" value="ECO:0007669"/>
    <property type="project" value="UniProtKB-SubCell"/>
</dbReference>
<dbReference type="Gene3D" id="3.40.390.30">
    <property type="entry name" value="Metalloproteases ('zincins'), catalytic domain"/>
    <property type="match status" value="1"/>
</dbReference>
<reference evidence="8 9" key="1">
    <citation type="journal article" date="2016" name="Nat. Commun.">
        <title>Thousands of microbial genomes shed light on interconnected biogeochemical processes in an aquifer system.</title>
        <authorList>
            <person name="Anantharaman K."/>
            <person name="Brown C.T."/>
            <person name="Hug L.A."/>
            <person name="Sharon I."/>
            <person name="Castelle C.J."/>
            <person name="Probst A.J."/>
            <person name="Thomas B.C."/>
            <person name="Singh A."/>
            <person name="Wilkins M.J."/>
            <person name="Karaoz U."/>
            <person name="Brodie E.L."/>
            <person name="Williams K.H."/>
            <person name="Hubbard S.S."/>
            <person name="Banfield J.F."/>
        </authorList>
    </citation>
    <scope>NUCLEOTIDE SEQUENCE [LARGE SCALE GENOMIC DNA]</scope>
</reference>
<keyword evidence="6 7" id="KW-0862">Zinc</keyword>
<evidence type="ECO:0000313" key="8">
    <source>
        <dbReference type="EMBL" id="OGN06768.1"/>
    </source>
</evidence>
<comment type="function">
    <text evidence="7">Single strand-specific metallo-endoribonuclease involved in late-stage 70S ribosome quality control and in maturation of the 3' terminus of the 16S rRNA.</text>
</comment>
<organism evidence="8 9">
    <name type="scientific">Candidatus Yanofskybacteria bacterium RIFCSPHIGHO2_01_FULL_48_25b</name>
    <dbReference type="NCBI Taxonomy" id="1802672"/>
    <lineage>
        <taxon>Bacteria</taxon>
        <taxon>Candidatus Yanofskyibacteriota</taxon>
    </lineage>
</organism>
<gene>
    <name evidence="7" type="primary">ybeY</name>
    <name evidence="8" type="ORF">A2669_00355</name>
</gene>
<dbReference type="NCBIfam" id="TIGR00043">
    <property type="entry name" value="rRNA maturation RNase YbeY"/>
    <property type="match status" value="1"/>
</dbReference>
<dbReference type="PANTHER" id="PTHR46986:SF1">
    <property type="entry name" value="ENDORIBONUCLEASE YBEY, CHLOROPLASTIC"/>
    <property type="match status" value="1"/>
</dbReference>
<dbReference type="PROSITE" id="PS01306">
    <property type="entry name" value="UPF0054"/>
    <property type="match status" value="1"/>
</dbReference>
<comment type="similarity">
    <text evidence="1 7">Belongs to the endoribonuclease YbeY family.</text>
</comment>
<dbReference type="EC" id="3.1.-.-" evidence="7"/>
<dbReference type="GO" id="GO:0006364">
    <property type="term" value="P:rRNA processing"/>
    <property type="evidence" value="ECO:0007669"/>
    <property type="project" value="UniProtKB-UniRule"/>
</dbReference>
<protein>
    <recommendedName>
        <fullName evidence="7">Endoribonuclease YbeY</fullName>
        <ecNumber evidence="7">3.1.-.-</ecNumber>
    </recommendedName>
</protein>
<dbReference type="Proteomes" id="UP000177605">
    <property type="component" value="Unassembled WGS sequence"/>
</dbReference>
<keyword evidence="3 7" id="KW-0479">Metal-binding</keyword>
<comment type="subcellular location">
    <subcellularLocation>
        <location evidence="7">Cytoplasm</location>
    </subcellularLocation>
</comment>
<dbReference type="HAMAP" id="MF_00009">
    <property type="entry name" value="Endoribonucl_YbeY"/>
    <property type="match status" value="1"/>
</dbReference>
<keyword evidence="7" id="KW-0698">rRNA processing</keyword>
<comment type="cofactor">
    <cofactor evidence="7">
        <name>Zn(2+)</name>
        <dbReference type="ChEBI" id="CHEBI:29105"/>
    </cofactor>
    <text evidence="7">Binds 1 zinc ion.</text>
</comment>
<evidence type="ECO:0000256" key="1">
    <source>
        <dbReference type="ARBA" id="ARBA00010875"/>
    </source>
</evidence>
<comment type="caution">
    <text evidence="8">The sequence shown here is derived from an EMBL/GenBank/DDBJ whole genome shotgun (WGS) entry which is preliminary data.</text>
</comment>
<evidence type="ECO:0000256" key="2">
    <source>
        <dbReference type="ARBA" id="ARBA00022722"/>
    </source>
</evidence>
<dbReference type="SUPFAM" id="SSF55486">
    <property type="entry name" value="Metalloproteases ('zincins'), catalytic domain"/>
    <property type="match status" value="1"/>
</dbReference>
<keyword evidence="2 7" id="KW-0540">Nuclease</keyword>
<dbReference type="GO" id="GO:0004222">
    <property type="term" value="F:metalloendopeptidase activity"/>
    <property type="evidence" value="ECO:0007669"/>
    <property type="project" value="InterPro"/>
</dbReference>
<dbReference type="Pfam" id="PF02130">
    <property type="entry name" value="YbeY"/>
    <property type="match status" value="1"/>
</dbReference>
<feature type="binding site" evidence="7">
    <location>
        <position position="117"/>
    </location>
    <ligand>
        <name>Zn(2+)</name>
        <dbReference type="ChEBI" id="CHEBI:29105"/>
        <note>catalytic</note>
    </ligand>
</feature>
<dbReference type="GO" id="GO:0004521">
    <property type="term" value="F:RNA endonuclease activity"/>
    <property type="evidence" value="ECO:0007669"/>
    <property type="project" value="UniProtKB-UniRule"/>
</dbReference>
<dbReference type="PANTHER" id="PTHR46986">
    <property type="entry name" value="ENDORIBONUCLEASE YBEY, CHLOROPLASTIC"/>
    <property type="match status" value="1"/>
</dbReference>
<evidence type="ECO:0000256" key="5">
    <source>
        <dbReference type="ARBA" id="ARBA00022801"/>
    </source>
</evidence>
<dbReference type="InterPro" id="IPR023091">
    <property type="entry name" value="MetalPrtase_cat_dom_sf_prd"/>
</dbReference>
<name>A0A1F8F263_9BACT</name>
<evidence type="ECO:0000256" key="6">
    <source>
        <dbReference type="ARBA" id="ARBA00022833"/>
    </source>
</evidence>
<keyword evidence="4 7" id="KW-0255">Endonuclease</keyword>
<dbReference type="InterPro" id="IPR020549">
    <property type="entry name" value="YbeY_CS"/>
</dbReference>
<dbReference type="EMBL" id="MGJM01000010">
    <property type="protein sequence ID" value="OGN06768.1"/>
    <property type="molecule type" value="Genomic_DNA"/>
</dbReference>
<proteinExistence type="inferred from homology"/>
<keyword evidence="7" id="KW-0690">Ribosome biogenesis</keyword>
<feature type="binding site" evidence="7">
    <location>
        <position position="113"/>
    </location>
    <ligand>
        <name>Zn(2+)</name>
        <dbReference type="ChEBI" id="CHEBI:29105"/>
        <note>catalytic</note>
    </ligand>
</feature>
<dbReference type="AlphaFoldDB" id="A0A1F8F263"/>
<accession>A0A1F8F263</accession>
<keyword evidence="7" id="KW-0963">Cytoplasm</keyword>
<evidence type="ECO:0000256" key="3">
    <source>
        <dbReference type="ARBA" id="ARBA00022723"/>
    </source>
</evidence>
<evidence type="ECO:0000256" key="7">
    <source>
        <dbReference type="HAMAP-Rule" id="MF_00009"/>
    </source>
</evidence>
<feature type="binding site" evidence="7">
    <location>
        <position position="123"/>
    </location>
    <ligand>
        <name>Zn(2+)</name>
        <dbReference type="ChEBI" id="CHEBI:29105"/>
        <note>catalytic</note>
    </ligand>
</feature>
<evidence type="ECO:0000256" key="4">
    <source>
        <dbReference type="ARBA" id="ARBA00022759"/>
    </source>
</evidence>
<sequence length="144" mass="16249">MDFVFDNQTSDSQSGDFFRIIIEKAVRALNLQGEKVEIGVHLVKPEEIQELNKRHLGKDRPTDVLSFPLEDNSLEKYGILPLGDIFICLDVAKTQAAKAGIPLESELARLTVHGFLHLLGYDHEKSKEAADKMFKLEEEILESI</sequence>
<keyword evidence="5 7" id="KW-0378">Hydrolase</keyword>